<dbReference type="CTD" id="9805205"/>
<dbReference type="GeneID" id="9805205"/>
<evidence type="ECO:0000313" key="2">
    <source>
        <dbReference type="EMBL" id="KAF1771566.1"/>
    </source>
</evidence>
<organism evidence="2 3">
    <name type="scientific">Caenorhabditis remanei</name>
    <name type="common">Caenorhabditis vulgaris</name>
    <dbReference type="NCBI Taxonomy" id="31234"/>
    <lineage>
        <taxon>Eukaryota</taxon>
        <taxon>Metazoa</taxon>
        <taxon>Ecdysozoa</taxon>
        <taxon>Nematoda</taxon>
        <taxon>Chromadorea</taxon>
        <taxon>Rhabditida</taxon>
        <taxon>Rhabditina</taxon>
        <taxon>Rhabditomorpha</taxon>
        <taxon>Rhabditoidea</taxon>
        <taxon>Rhabditidae</taxon>
        <taxon>Peloderinae</taxon>
        <taxon>Caenorhabditis</taxon>
    </lineage>
</organism>
<protein>
    <submittedName>
        <fullName evidence="2">Uncharacterized protein</fullName>
    </submittedName>
</protein>
<name>A0A6A5HX60_CAERE</name>
<dbReference type="EMBL" id="WUAV01000001">
    <property type="protein sequence ID" value="KAF1771566.1"/>
    <property type="molecule type" value="Genomic_DNA"/>
</dbReference>
<sequence>MSSNLVIFLILFVTSGSLAARSRPTITLHKFELPIYSSPNAEDFMEKWIVKNCPDLARKEDVNRMPADLVMTEGDCQRRAFAFSFVACNHGCQDWKTLSTETCGEDRRQLSTYQMKKICCKDQVTPTHHKRSTSPFDF</sequence>
<feature type="chain" id="PRO_5025392582" evidence="1">
    <location>
        <begin position="20"/>
        <end position="138"/>
    </location>
</feature>
<evidence type="ECO:0000256" key="1">
    <source>
        <dbReference type="SAM" id="SignalP"/>
    </source>
</evidence>
<feature type="signal peptide" evidence="1">
    <location>
        <begin position="1"/>
        <end position="19"/>
    </location>
</feature>
<dbReference type="RefSeq" id="XP_053592672.1">
    <property type="nucleotide sequence ID" value="XM_053724027.1"/>
</dbReference>
<comment type="caution">
    <text evidence="2">The sequence shown here is derived from an EMBL/GenBank/DDBJ whole genome shotgun (WGS) entry which is preliminary data.</text>
</comment>
<dbReference type="KEGG" id="crq:GCK72_003393"/>
<keyword evidence="1" id="KW-0732">Signal</keyword>
<proteinExistence type="predicted"/>
<dbReference type="AlphaFoldDB" id="A0A6A5HX60"/>
<gene>
    <name evidence="2" type="ORF">GCK72_003393</name>
</gene>
<dbReference type="Proteomes" id="UP000483820">
    <property type="component" value="Chromosome I"/>
</dbReference>
<evidence type="ECO:0000313" key="3">
    <source>
        <dbReference type="Proteomes" id="UP000483820"/>
    </source>
</evidence>
<reference evidence="2 3" key="1">
    <citation type="submission" date="2019-12" db="EMBL/GenBank/DDBJ databases">
        <title>Chromosome-level assembly of the Caenorhabditis remanei genome.</title>
        <authorList>
            <person name="Teterina A.A."/>
            <person name="Willis J.H."/>
            <person name="Phillips P.C."/>
        </authorList>
    </citation>
    <scope>NUCLEOTIDE SEQUENCE [LARGE SCALE GENOMIC DNA]</scope>
    <source>
        <strain evidence="2 3">PX506</strain>
        <tissue evidence="2">Whole organism</tissue>
    </source>
</reference>
<accession>A0A6A5HX60</accession>